<dbReference type="AlphaFoldDB" id="Q2GG26"/>
<dbReference type="KEGG" id="ech:ECH_0810"/>
<evidence type="ECO:0000313" key="1">
    <source>
        <dbReference type="EMBL" id="ABD45460.1"/>
    </source>
</evidence>
<name>Q2GG26_EHRCR</name>
<reference evidence="1 2" key="1">
    <citation type="journal article" date="2006" name="PLoS Genet.">
        <title>Comparative genomics of emerging human ehrlichiosis agents.</title>
        <authorList>
            <person name="Dunning Hotopp J.C."/>
            <person name="Lin M."/>
            <person name="Madupu R."/>
            <person name="Crabtree J."/>
            <person name="Angiuoli S.V."/>
            <person name="Eisen J.A."/>
            <person name="Seshadri R."/>
            <person name="Ren Q."/>
            <person name="Wu M."/>
            <person name="Utterback T.R."/>
            <person name="Smith S."/>
            <person name="Lewis M."/>
            <person name="Khouri H."/>
            <person name="Zhang C."/>
            <person name="Niu H."/>
            <person name="Lin Q."/>
            <person name="Ohashi N."/>
            <person name="Zhi N."/>
            <person name="Nelson W."/>
            <person name="Brinkac L.M."/>
            <person name="Dodson R.J."/>
            <person name="Rosovitz M.J."/>
            <person name="Sundaram J."/>
            <person name="Daugherty S.C."/>
            <person name="Davidsen T."/>
            <person name="Durkin A.S."/>
            <person name="Gwinn M."/>
            <person name="Haft D.H."/>
            <person name="Selengut J.D."/>
            <person name="Sullivan S.A."/>
            <person name="Zafar N."/>
            <person name="Zhou L."/>
            <person name="Benahmed F."/>
            <person name="Forberger H."/>
            <person name="Halpin R."/>
            <person name="Mulligan S."/>
            <person name="Robinson J."/>
            <person name="White O."/>
            <person name="Rikihisa Y."/>
            <person name="Tettelin H."/>
        </authorList>
    </citation>
    <scope>NUCLEOTIDE SEQUENCE [LARGE SCALE GENOMIC DNA]</scope>
    <source>
        <strain evidence="2">ATCC CRL-10679 / Arkansas</strain>
    </source>
</reference>
<dbReference type="HOGENOM" id="CLU_3288821_0_0_5"/>
<dbReference type="Proteomes" id="UP000008320">
    <property type="component" value="Chromosome"/>
</dbReference>
<protein>
    <submittedName>
        <fullName evidence="1">Uncharacterized protein</fullName>
    </submittedName>
</protein>
<proteinExistence type="predicted"/>
<sequence length="40" mass="4910">MIDDFVFLLYNAEDRNSIYSDAIRFMIFQVMIVVLDWLYE</sequence>
<accession>Q2GG26</accession>
<gene>
    <name evidence="1" type="ordered locus">ECH_0810</name>
</gene>
<evidence type="ECO:0000313" key="2">
    <source>
        <dbReference type="Proteomes" id="UP000008320"/>
    </source>
</evidence>
<keyword evidence="2" id="KW-1185">Reference proteome</keyword>
<dbReference type="EMBL" id="CP000236">
    <property type="protein sequence ID" value="ABD45460.1"/>
    <property type="molecule type" value="Genomic_DNA"/>
</dbReference>
<dbReference type="STRING" id="205920.ECH_0810"/>
<organism evidence="1 2">
    <name type="scientific">Ehrlichia chaffeensis (strain ATCC CRL-10679 / Arkansas)</name>
    <dbReference type="NCBI Taxonomy" id="205920"/>
    <lineage>
        <taxon>Bacteria</taxon>
        <taxon>Pseudomonadati</taxon>
        <taxon>Pseudomonadota</taxon>
        <taxon>Alphaproteobacteria</taxon>
        <taxon>Rickettsiales</taxon>
        <taxon>Anaplasmataceae</taxon>
        <taxon>Ehrlichia</taxon>
    </lineage>
</organism>